<reference evidence="1 2" key="1">
    <citation type="submission" date="2015-07" db="EMBL/GenBank/DDBJ databases">
        <title>Genome sequence of Ornatilinea apprima DSM 23815.</title>
        <authorList>
            <person name="Hemp J."/>
            <person name="Ward L.M."/>
            <person name="Pace L.A."/>
            <person name="Fischer W.W."/>
        </authorList>
    </citation>
    <scope>NUCLEOTIDE SEQUENCE [LARGE SCALE GENOMIC DNA]</scope>
    <source>
        <strain evidence="1 2">P3M-1</strain>
    </source>
</reference>
<dbReference type="EMBL" id="LGCL01000042">
    <property type="protein sequence ID" value="KPL71213.1"/>
    <property type="molecule type" value="Genomic_DNA"/>
</dbReference>
<keyword evidence="2" id="KW-1185">Reference proteome</keyword>
<evidence type="ECO:0000313" key="1">
    <source>
        <dbReference type="EMBL" id="KPL71213.1"/>
    </source>
</evidence>
<name>A0A0P6WMQ9_9CHLR</name>
<organism evidence="1 2">
    <name type="scientific">Ornatilinea apprima</name>
    <dbReference type="NCBI Taxonomy" id="1134406"/>
    <lineage>
        <taxon>Bacteria</taxon>
        <taxon>Bacillati</taxon>
        <taxon>Chloroflexota</taxon>
        <taxon>Anaerolineae</taxon>
        <taxon>Anaerolineales</taxon>
        <taxon>Anaerolineaceae</taxon>
        <taxon>Ornatilinea</taxon>
    </lineage>
</organism>
<evidence type="ECO:0000313" key="2">
    <source>
        <dbReference type="Proteomes" id="UP000050417"/>
    </source>
</evidence>
<protein>
    <submittedName>
        <fullName evidence="1">Uncharacterized protein</fullName>
    </submittedName>
</protein>
<sequence length="100" mass="11437">MAGKLILSWDIARDHEREYFEFVVREFIPGVQRLGLELTDAWATAYGNQPQIMVGAVGNSIEDVRSVLDSNDWLTLSDRLQAYVRNYKEKVVHSTGGFQF</sequence>
<proteinExistence type="predicted"/>
<comment type="caution">
    <text evidence="1">The sequence shown here is derived from an EMBL/GenBank/DDBJ whole genome shotgun (WGS) entry which is preliminary data.</text>
</comment>
<dbReference type="Proteomes" id="UP000050417">
    <property type="component" value="Unassembled WGS sequence"/>
</dbReference>
<dbReference type="STRING" id="1134406.ADN00_17595"/>
<dbReference type="RefSeq" id="WP_075064362.1">
    <property type="nucleotide sequence ID" value="NZ_LGCL01000042.1"/>
</dbReference>
<gene>
    <name evidence="1" type="ORF">ADN00_17595</name>
</gene>
<accession>A0A0P6WMQ9</accession>
<dbReference type="AlphaFoldDB" id="A0A0P6WMQ9"/>
<dbReference type="OrthoDB" id="161523at2"/>